<feature type="region of interest" description="Disordered" evidence="1">
    <location>
        <begin position="1"/>
        <end position="72"/>
    </location>
</feature>
<sequence>MSNTEKGGLQRVRTEPLFFLDKAARNRMTPLENEGAPGHSSNPRDVIDTDKDTPTPWDSWSAQLGDLMTPWL</sequence>
<accession>Q6IHV1</accession>
<protein>
    <submittedName>
        <fullName evidence="2">HDC00810</fullName>
    </submittedName>
</protein>
<evidence type="ECO:0000313" key="2">
    <source>
        <dbReference type="EMBL" id="DAA03514.1"/>
    </source>
</evidence>
<proteinExistence type="predicted"/>
<dbReference type="AlphaFoldDB" id="Q6IHV1"/>
<reference evidence="2" key="1">
    <citation type="journal article" date="2003" name="Genome Biol.">
        <title>An integrated gene annotation and transcriptional profiling approach towards the full gene content of the Drosophila genome.</title>
        <authorList>
            <person name="Hild M."/>
            <person name="Beckmann B."/>
            <person name="Haas S.A."/>
            <person name="Koch B."/>
            <person name="Solovyev V."/>
            <person name="Busold C."/>
            <person name="Fellenberg K."/>
            <person name="Boutros M."/>
            <person name="Vingron M."/>
            <person name="Sauer F."/>
            <person name="Hoheisel J.D."/>
            <person name="Paro R."/>
        </authorList>
    </citation>
    <scope>NUCLEOTIDE SEQUENCE</scope>
</reference>
<gene>
    <name evidence="2" type="ORF">HDC00810</name>
</gene>
<organism evidence="2">
    <name type="scientific">Drosophila melanogaster</name>
    <name type="common">Fruit fly</name>
    <dbReference type="NCBI Taxonomy" id="7227"/>
    <lineage>
        <taxon>Eukaryota</taxon>
        <taxon>Metazoa</taxon>
        <taxon>Ecdysozoa</taxon>
        <taxon>Arthropoda</taxon>
        <taxon>Hexapoda</taxon>
        <taxon>Insecta</taxon>
        <taxon>Pterygota</taxon>
        <taxon>Neoptera</taxon>
        <taxon>Endopterygota</taxon>
        <taxon>Diptera</taxon>
        <taxon>Brachycera</taxon>
        <taxon>Muscomorpha</taxon>
        <taxon>Ephydroidea</taxon>
        <taxon>Drosophilidae</taxon>
        <taxon>Drosophila</taxon>
        <taxon>Sophophora</taxon>
    </lineage>
</organism>
<name>Q6IHV1_DROME</name>
<dbReference type="EMBL" id="BK003315">
    <property type="protein sequence ID" value="DAA03514.1"/>
    <property type="molecule type" value="Genomic_DNA"/>
</dbReference>
<evidence type="ECO:0000256" key="1">
    <source>
        <dbReference type="SAM" id="MobiDB-lite"/>
    </source>
</evidence>